<evidence type="ECO:0000256" key="4">
    <source>
        <dbReference type="ARBA" id="ARBA00022989"/>
    </source>
</evidence>
<comment type="caution">
    <text evidence="8">The sequence shown here is derived from an EMBL/GenBank/DDBJ whole genome shotgun (WGS) entry which is preliminary data.</text>
</comment>
<name>A0A498MZ33_LABRO</name>
<dbReference type="GO" id="GO:0005886">
    <property type="term" value="C:plasma membrane"/>
    <property type="evidence" value="ECO:0007669"/>
    <property type="project" value="TreeGrafter"/>
</dbReference>
<evidence type="ECO:0000256" key="1">
    <source>
        <dbReference type="ARBA" id="ARBA00004370"/>
    </source>
</evidence>
<accession>A0A498MZ33</accession>
<dbReference type="InterPro" id="IPR051517">
    <property type="entry name" value="IFITM_antiviral_protein"/>
</dbReference>
<keyword evidence="4 7" id="KW-1133">Transmembrane helix</keyword>
<evidence type="ECO:0000256" key="5">
    <source>
        <dbReference type="ARBA" id="ARBA00023136"/>
    </source>
</evidence>
<reference evidence="8 9" key="1">
    <citation type="submission" date="2018-03" db="EMBL/GenBank/DDBJ databases">
        <title>Draft genome sequence of Rohu Carp (Labeo rohita).</title>
        <authorList>
            <person name="Das P."/>
            <person name="Kushwaha B."/>
            <person name="Joshi C.G."/>
            <person name="Kumar D."/>
            <person name="Nagpure N.S."/>
            <person name="Sahoo L."/>
            <person name="Das S.P."/>
            <person name="Bit A."/>
            <person name="Patnaik S."/>
            <person name="Meher P.K."/>
            <person name="Jayasankar P."/>
            <person name="Koringa P.G."/>
            <person name="Patel N.V."/>
            <person name="Hinsu A.T."/>
            <person name="Kumar R."/>
            <person name="Pandey M."/>
            <person name="Agarwal S."/>
            <person name="Srivastava S."/>
            <person name="Singh M."/>
            <person name="Iquebal M.A."/>
            <person name="Jaiswal S."/>
            <person name="Angadi U.B."/>
            <person name="Kumar N."/>
            <person name="Raza M."/>
            <person name="Shah T.M."/>
            <person name="Rai A."/>
            <person name="Jena J.K."/>
        </authorList>
    </citation>
    <scope>NUCLEOTIDE SEQUENCE [LARGE SCALE GENOMIC DNA]</scope>
    <source>
        <strain evidence="8">DASCIFA01</strain>
        <tissue evidence="8">Testis</tissue>
    </source>
</reference>
<dbReference type="PANTHER" id="PTHR13999:SF31">
    <property type="entry name" value="IFITM1-RELATED"/>
    <property type="match status" value="1"/>
</dbReference>
<feature type="region of interest" description="Disordered" evidence="6">
    <location>
        <begin position="32"/>
        <end position="66"/>
    </location>
</feature>
<evidence type="ECO:0000313" key="9">
    <source>
        <dbReference type="Proteomes" id="UP000290572"/>
    </source>
</evidence>
<dbReference type="InterPro" id="IPR007593">
    <property type="entry name" value="CD225/Dispanin_fam"/>
</dbReference>
<evidence type="ECO:0000256" key="6">
    <source>
        <dbReference type="SAM" id="MobiDB-lite"/>
    </source>
</evidence>
<sequence>MEDFQIEIPEIEFPEGDFCVVEMEMDYDYELEMEDDNGEGIEDEESENKRPRPKAGNPKRQMQQNRQIQYNRQGPRKVQVKVKDYLRCSVFTNAFCNFLFLGTAALMCSLKAVNSKYRRDVKRAKKFSRCALAANIFAIITTITCIIVVSVVTAIVKSQKSYSNYSCYVI</sequence>
<evidence type="ECO:0000313" key="8">
    <source>
        <dbReference type="EMBL" id="RXN27188.1"/>
    </source>
</evidence>
<gene>
    <name evidence="8" type="ORF">ROHU_005469</name>
</gene>
<dbReference type="EMBL" id="QBIY01012057">
    <property type="protein sequence ID" value="RXN27188.1"/>
    <property type="molecule type" value="Genomic_DNA"/>
</dbReference>
<comment type="subcellular location">
    <subcellularLocation>
        <location evidence="1">Membrane</location>
    </subcellularLocation>
</comment>
<evidence type="ECO:0000256" key="7">
    <source>
        <dbReference type="SAM" id="Phobius"/>
    </source>
</evidence>
<feature type="transmembrane region" description="Helical" evidence="7">
    <location>
        <begin position="90"/>
        <end position="110"/>
    </location>
</feature>
<feature type="transmembrane region" description="Helical" evidence="7">
    <location>
        <begin position="131"/>
        <end position="156"/>
    </location>
</feature>
<keyword evidence="9" id="KW-1185">Reference proteome</keyword>
<feature type="compositionally biased region" description="Acidic residues" evidence="6">
    <location>
        <begin position="32"/>
        <end position="46"/>
    </location>
</feature>
<dbReference type="Proteomes" id="UP000290572">
    <property type="component" value="Unassembled WGS sequence"/>
</dbReference>
<evidence type="ECO:0000256" key="3">
    <source>
        <dbReference type="ARBA" id="ARBA00022692"/>
    </source>
</evidence>
<keyword evidence="3 7" id="KW-0812">Transmembrane</keyword>
<dbReference type="PANTHER" id="PTHR13999">
    <property type="entry name" value="INTERFERON INDUCIBLE TRANSMEMBRANE PROTEIN"/>
    <property type="match status" value="1"/>
</dbReference>
<keyword evidence="5 7" id="KW-0472">Membrane</keyword>
<dbReference type="Pfam" id="PF04505">
    <property type="entry name" value="CD225"/>
    <property type="match status" value="1"/>
</dbReference>
<organism evidence="8 9">
    <name type="scientific">Labeo rohita</name>
    <name type="common">Indian major carp</name>
    <name type="synonym">Cyprinus rohita</name>
    <dbReference type="NCBI Taxonomy" id="84645"/>
    <lineage>
        <taxon>Eukaryota</taxon>
        <taxon>Metazoa</taxon>
        <taxon>Chordata</taxon>
        <taxon>Craniata</taxon>
        <taxon>Vertebrata</taxon>
        <taxon>Euteleostomi</taxon>
        <taxon>Actinopterygii</taxon>
        <taxon>Neopterygii</taxon>
        <taxon>Teleostei</taxon>
        <taxon>Ostariophysi</taxon>
        <taxon>Cypriniformes</taxon>
        <taxon>Cyprinidae</taxon>
        <taxon>Labeoninae</taxon>
        <taxon>Labeonini</taxon>
        <taxon>Labeo</taxon>
    </lineage>
</organism>
<protein>
    <submittedName>
        <fullName evidence="8">Dispanin subfamily A member 2b-like protein</fullName>
    </submittedName>
</protein>
<evidence type="ECO:0000256" key="2">
    <source>
        <dbReference type="ARBA" id="ARBA00006843"/>
    </source>
</evidence>
<comment type="similarity">
    <text evidence="2">Belongs to the CD225/Dispanin family.</text>
</comment>
<proteinExistence type="inferred from homology"/>
<dbReference type="AlphaFoldDB" id="A0A498MZ33"/>